<protein>
    <submittedName>
        <fullName evidence="2">Uncharacterized protein</fullName>
    </submittedName>
</protein>
<reference evidence="2 3" key="1">
    <citation type="submission" date="2019-03" db="EMBL/GenBank/DDBJ databases">
        <title>First draft genome of Liparis tanakae, snailfish: a comprehensive survey of snailfish specific genes.</title>
        <authorList>
            <person name="Kim W."/>
            <person name="Song I."/>
            <person name="Jeong J.-H."/>
            <person name="Kim D."/>
            <person name="Kim S."/>
            <person name="Ryu S."/>
            <person name="Song J.Y."/>
            <person name="Lee S.K."/>
        </authorList>
    </citation>
    <scope>NUCLEOTIDE SEQUENCE [LARGE SCALE GENOMIC DNA]</scope>
    <source>
        <tissue evidence="2">Muscle</tissue>
    </source>
</reference>
<evidence type="ECO:0000313" key="3">
    <source>
        <dbReference type="Proteomes" id="UP000314294"/>
    </source>
</evidence>
<dbReference type="AlphaFoldDB" id="A0A4Z2GXX7"/>
<feature type="region of interest" description="Disordered" evidence="1">
    <location>
        <begin position="1"/>
        <end position="22"/>
    </location>
</feature>
<comment type="caution">
    <text evidence="2">The sequence shown here is derived from an EMBL/GenBank/DDBJ whole genome shotgun (WGS) entry which is preliminary data.</text>
</comment>
<evidence type="ECO:0000256" key="1">
    <source>
        <dbReference type="SAM" id="MobiDB-lite"/>
    </source>
</evidence>
<dbReference type="EMBL" id="SRLO01000388">
    <property type="protein sequence ID" value="TNN58120.1"/>
    <property type="molecule type" value="Genomic_DNA"/>
</dbReference>
<accession>A0A4Z2GXX7</accession>
<proteinExistence type="predicted"/>
<sequence>MHDDRVKGQRDHEDKEEEYKGTTEKLKADSYFGVFRKTDGYASTQASRKTHASFFRPCMTITWYQMANGPLGDPVFAKRDKRFG</sequence>
<organism evidence="2 3">
    <name type="scientific">Liparis tanakae</name>
    <name type="common">Tanaka's snailfish</name>
    <dbReference type="NCBI Taxonomy" id="230148"/>
    <lineage>
        <taxon>Eukaryota</taxon>
        <taxon>Metazoa</taxon>
        <taxon>Chordata</taxon>
        <taxon>Craniata</taxon>
        <taxon>Vertebrata</taxon>
        <taxon>Euteleostomi</taxon>
        <taxon>Actinopterygii</taxon>
        <taxon>Neopterygii</taxon>
        <taxon>Teleostei</taxon>
        <taxon>Neoteleostei</taxon>
        <taxon>Acanthomorphata</taxon>
        <taxon>Eupercaria</taxon>
        <taxon>Perciformes</taxon>
        <taxon>Cottioidei</taxon>
        <taxon>Cottales</taxon>
        <taxon>Liparidae</taxon>
        <taxon>Liparis</taxon>
    </lineage>
</organism>
<evidence type="ECO:0000313" key="2">
    <source>
        <dbReference type="EMBL" id="TNN58120.1"/>
    </source>
</evidence>
<gene>
    <name evidence="2" type="ORF">EYF80_031643</name>
</gene>
<dbReference type="Proteomes" id="UP000314294">
    <property type="component" value="Unassembled WGS sequence"/>
</dbReference>
<keyword evidence="3" id="KW-1185">Reference proteome</keyword>
<name>A0A4Z2GXX7_9TELE</name>